<name>X0TYN0_9ZZZZ</name>
<dbReference type="NCBIfam" id="NF045672">
    <property type="entry name" value="MCP_gp7_epsi_15"/>
    <property type="match status" value="1"/>
</dbReference>
<sequence length="245" mass="26770">MATKGTGVYTLMDHAKLLDPNGKIARTIALLSQDNRILDDMLFKEGNLPNGEQTTIDVGLPEVFYRLMNMGTPNSKAVTAQITENAAQLEGRSEVDVKVANMNGNVGQFRLNNAMKFLEAMNQKQAQTLIYGTNLGGEEYVGIAPRYSDLSASNGQNILDAGGTGSDNTSIFLVGWGMDKVFGVFPKGSKAGVSHQNLGEIDAFDANDNRFRAYSDLWQWDNGLVVKDWRYIVRVANIDVPDLVG</sequence>
<accession>X0TYN0</accession>
<feature type="non-terminal residue" evidence="1">
    <location>
        <position position="245"/>
    </location>
</feature>
<dbReference type="EMBL" id="BARS01010407">
    <property type="protein sequence ID" value="GAF93242.1"/>
    <property type="molecule type" value="Genomic_DNA"/>
</dbReference>
<evidence type="ECO:0000313" key="1">
    <source>
        <dbReference type="EMBL" id="GAF93242.1"/>
    </source>
</evidence>
<proteinExistence type="predicted"/>
<organism evidence="1">
    <name type="scientific">marine sediment metagenome</name>
    <dbReference type="NCBI Taxonomy" id="412755"/>
    <lineage>
        <taxon>unclassified sequences</taxon>
        <taxon>metagenomes</taxon>
        <taxon>ecological metagenomes</taxon>
    </lineage>
</organism>
<dbReference type="Pfam" id="PF20911">
    <property type="entry name" value="GP7"/>
    <property type="match status" value="1"/>
</dbReference>
<dbReference type="AlphaFoldDB" id="X0TYN0"/>
<gene>
    <name evidence="1" type="ORF">S01H1_19302</name>
</gene>
<dbReference type="InterPro" id="IPR048813">
    <property type="entry name" value="GP7-like"/>
</dbReference>
<evidence type="ECO:0008006" key="2">
    <source>
        <dbReference type="Google" id="ProtNLM"/>
    </source>
</evidence>
<comment type="caution">
    <text evidence="1">The sequence shown here is derived from an EMBL/GenBank/DDBJ whole genome shotgun (WGS) entry which is preliminary data.</text>
</comment>
<protein>
    <recommendedName>
        <fullName evidence="2">Major capsid protein</fullName>
    </recommendedName>
</protein>
<reference evidence="1" key="1">
    <citation type="journal article" date="2014" name="Front. Microbiol.">
        <title>High frequency of phylogenetically diverse reductive dehalogenase-homologous genes in deep subseafloor sedimentary metagenomes.</title>
        <authorList>
            <person name="Kawai M."/>
            <person name="Futagami T."/>
            <person name="Toyoda A."/>
            <person name="Takaki Y."/>
            <person name="Nishi S."/>
            <person name="Hori S."/>
            <person name="Arai W."/>
            <person name="Tsubouchi T."/>
            <person name="Morono Y."/>
            <person name="Uchiyama I."/>
            <person name="Ito T."/>
            <person name="Fujiyama A."/>
            <person name="Inagaki F."/>
            <person name="Takami H."/>
        </authorList>
    </citation>
    <scope>NUCLEOTIDE SEQUENCE</scope>
    <source>
        <strain evidence="1">Expedition CK06-06</strain>
    </source>
</reference>